<feature type="compositionally biased region" description="Basic and acidic residues" evidence="1">
    <location>
        <begin position="94"/>
        <end position="109"/>
    </location>
</feature>
<reference evidence="3" key="1">
    <citation type="submission" date="2018-07" db="EMBL/GenBank/DDBJ databases">
        <authorList>
            <person name="Quirk P.G."/>
            <person name="Krulwich T.A."/>
        </authorList>
    </citation>
    <scope>NUCLEOTIDE SEQUENCE</scope>
    <source>
        <strain evidence="3">Anand</strain>
    </source>
</reference>
<accession>A0A3B0MHS8</accession>
<dbReference type="EMBL" id="UIVT01000001">
    <property type="protein sequence ID" value="SVP88385.1"/>
    <property type="molecule type" value="Genomic_DNA"/>
</dbReference>
<evidence type="ECO:0000256" key="1">
    <source>
        <dbReference type="SAM" id="MobiDB-lite"/>
    </source>
</evidence>
<feature type="region of interest" description="Disordered" evidence="1">
    <location>
        <begin position="94"/>
        <end position="116"/>
    </location>
</feature>
<dbReference type="VEuPathDB" id="PiroplasmaDB:TA19375"/>
<name>A0A3B0MHS8_THEAN</name>
<feature type="region of interest" description="Disordered" evidence="1">
    <location>
        <begin position="32"/>
        <end position="56"/>
    </location>
</feature>
<evidence type="ECO:0000313" key="2">
    <source>
        <dbReference type="EMBL" id="SVP88385.1"/>
    </source>
</evidence>
<evidence type="ECO:0000313" key="3">
    <source>
        <dbReference type="EMBL" id="SVP89553.1"/>
    </source>
</evidence>
<proteinExistence type="predicted"/>
<dbReference type="AlphaFoldDB" id="A0A3B0MHS8"/>
<gene>
    <name evidence="2" type="ORF">TAT_000024900</name>
    <name evidence="3" type="ORF">TAV_000024800</name>
</gene>
<organism evidence="3">
    <name type="scientific">Theileria annulata</name>
    <dbReference type="NCBI Taxonomy" id="5874"/>
    <lineage>
        <taxon>Eukaryota</taxon>
        <taxon>Sar</taxon>
        <taxon>Alveolata</taxon>
        <taxon>Apicomplexa</taxon>
        <taxon>Aconoidasida</taxon>
        <taxon>Piroplasmida</taxon>
        <taxon>Theileriidae</taxon>
        <taxon>Theileria</taxon>
    </lineage>
</organism>
<sequence>MGSQNPLEILENECVNKETKDELCESKPDLKNFISDDESVGSDESGDRKKVNKGYKTDKFGRRIRYQINKKVFGRKDQKSKLNASKKYELYQMRKKEYESDRNRSKGDPESVSQYQLSAIDRMTLRREQLLKKHSEKFINDVRKSKDDD</sequence>
<protein>
    <submittedName>
        <fullName evidence="3">Uncharacterized protein</fullName>
    </submittedName>
</protein>
<feature type="compositionally biased region" description="Basic and acidic residues" evidence="1">
    <location>
        <begin position="45"/>
        <end position="56"/>
    </location>
</feature>
<dbReference type="EMBL" id="UIVS01000001">
    <property type="protein sequence ID" value="SVP89553.1"/>
    <property type="molecule type" value="Genomic_DNA"/>
</dbReference>